<dbReference type="STRING" id="411467.BACCAP_04535"/>
<dbReference type="AlphaFoldDB" id="A6P206"/>
<dbReference type="OrthoDB" id="359931at2"/>
<keyword evidence="3" id="KW-1185">Reference proteome</keyword>
<dbReference type="RefSeq" id="WP_006574990.1">
    <property type="nucleotide sequence ID" value="NZ_AAXG02000049.1"/>
</dbReference>
<proteinExistence type="predicted"/>
<evidence type="ECO:0000256" key="1">
    <source>
        <dbReference type="SAM" id="Phobius"/>
    </source>
</evidence>
<dbReference type="EMBL" id="AAXG02000049">
    <property type="protein sequence ID" value="EDM97676.1"/>
    <property type="molecule type" value="Genomic_DNA"/>
</dbReference>
<organism evidence="2 3">
    <name type="scientific">Pseudoflavonifractor capillosus ATCC 29799</name>
    <dbReference type="NCBI Taxonomy" id="411467"/>
    <lineage>
        <taxon>Bacteria</taxon>
        <taxon>Bacillati</taxon>
        <taxon>Bacillota</taxon>
        <taxon>Clostridia</taxon>
        <taxon>Eubacteriales</taxon>
        <taxon>Oscillospiraceae</taxon>
        <taxon>Pseudoflavonifractor</taxon>
    </lineage>
</organism>
<sequence>MEVESNQKNKRNIKVPVWTAAVAVIAIILVFVVGLPVIQQGKAEAEVITIATLQEIINVSELSTYTAVYNGIAQVVNEKNPEEIDYYVSYEAKVYAGIDFEEIEFSVDNDAKIIYVKLPEVEITKVDVDIASMDFIFYDNKANASTVSQTAYKACEADAQQESASQEAIYKLARQNACNVLTALINPIVEQMDAEFRLSIA</sequence>
<name>A6P206_9FIRM</name>
<dbReference type="Proteomes" id="UP000003639">
    <property type="component" value="Unassembled WGS sequence"/>
</dbReference>
<reference evidence="2 3" key="1">
    <citation type="submission" date="2007-04" db="EMBL/GenBank/DDBJ databases">
        <authorList>
            <person name="Fulton L."/>
            <person name="Clifton S."/>
            <person name="Fulton B."/>
            <person name="Xu J."/>
            <person name="Minx P."/>
            <person name="Pepin K.H."/>
            <person name="Johnson M."/>
            <person name="Thiruvilangam P."/>
            <person name="Bhonagiri V."/>
            <person name="Nash W.E."/>
            <person name="Mardis E.R."/>
            <person name="Wilson R.K."/>
        </authorList>
    </citation>
    <scope>NUCLEOTIDE SEQUENCE [LARGE SCALE GENOMIC DNA]</scope>
    <source>
        <strain evidence="2 3">ATCC 29799</strain>
    </source>
</reference>
<evidence type="ECO:0000313" key="3">
    <source>
        <dbReference type="Proteomes" id="UP000003639"/>
    </source>
</evidence>
<dbReference type="eggNOG" id="ENOG5032WKQ">
    <property type="taxonomic scope" value="Bacteria"/>
</dbReference>
<feature type="transmembrane region" description="Helical" evidence="1">
    <location>
        <begin position="15"/>
        <end position="38"/>
    </location>
</feature>
<comment type="caution">
    <text evidence="2">The sequence shown here is derived from an EMBL/GenBank/DDBJ whole genome shotgun (WGS) entry which is preliminary data.</text>
</comment>
<dbReference type="Pfam" id="PF14014">
    <property type="entry name" value="DUF4230"/>
    <property type="match status" value="1"/>
</dbReference>
<keyword evidence="1" id="KW-0812">Transmembrane</keyword>
<protein>
    <submittedName>
        <fullName evidence="2">Putative ATP synthase F1, epsilon subunit</fullName>
    </submittedName>
</protein>
<keyword evidence="1" id="KW-0472">Membrane</keyword>
<dbReference type="InterPro" id="IPR025324">
    <property type="entry name" value="DUF4230"/>
</dbReference>
<accession>A6P206</accession>
<gene>
    <name evidence="2" type="ORF">BACCAP_04535</name>
</gene>
<evidence type="ECO:0000313" key="2">
    <source>
        <dbReference type="EMBL" id="EDM97676.1"/>
    </source>
</evidence>
<keyword evidence="1" id="KW-1133">Transmembrane helix</keyword>
<reference evidence="2 3" key="2">
    <citation type="submission" date="2007-06" db="EMBL/GenBank/DDBJ databases">
        <title>Draft genome sequence of Pseudoflavonifractor capillosus ATCC 29799.</title>
        <authorList>
            <person name="Sudarsanam P."/>
            <person name="Ley R."/>
            <person name="Guruge J."/>
            <person name="Turnbaugh P.J."/>
            <person name="Mahowald M."/>
            <person name="Liep D."/>
            <person name="Gordon J."/>
        </authorList>
    </citation>
    <scope>NUCLEOTIDE SEQUENCE [LARGE SCALE GENOMIC DNA]</scope>
    <source>
        <strain evidence="2 3">ATCC 29799</strain>
    </source>
</reference>